<organism evidence="13 14">
    <name type="scientific">Halomonas llamarensis</name>
    <dbReference type="NCBI Taxonomy" id="2945104"/>
    <lineage>
        <taxon>Bacteria</taxon>
        <taxon>Pseudomonadati</taxon>
        <taxon>Pseudomonadota</taxon>
        <taxon>Gammaproteobacteria</taxon>
        <taxon>Oceanospirillales</taxon>
        <taxon>Halomonadaceae</taxon>
        <taxon>Halomonas</taxon>
    </lineage>
</organism>
<keyword evidence="4" id="KW-0488">Methylation</keyword>
<dbReference type="InterPro" id="IPR012902">
    <property type="entry name" value="N_methyl_site"/>
</dbReference>
<dbReference type="Proteomes" id="UP001165308">
    <property type="component" value="Unassembled WGS sequence"/>
</dbReference>
<sequence length="170" mass="18837">MEHPPRGFTLLELLVVILLVGIMATLAMPSFLAFGERNVRSAAVNQLQSTLAFARNTAITQRIEVTVCPTDAERKTCTKQWSGPILVVAGDKQKSLDADDIVRVFPATQRAKITYSRNWKRIKFTPLGHNSGYNGRFFVCPGKAEKGSELVLSQLGRLRAKEQPYDCSSP</sequence>
<evidence type="ECO:0000256" key="5">
    <source>
        <dbReference type="ARBA" id="ARBA00022519"/>
    </source>
</evidence>
<keyword evidence="3" id="KW-1003">Cell membrane</keyword>
<keyword evidence="6 11" id="KW-0812">Transmembrane</keyword>
<reference evidence="13" key="1">
    <citation type="submission" date="2022-05" db="EMBL/GenBank/DDBJ databases">
        <title>Halomonas geminus sp. nov. and Halomonas llamarensis sp. nov. isolated from high-altitude salars of the Atacama Desert.</title>
        <authorList>
            <person name="Hintersatz C."/>
            <person name="Rojas L.A."/>
            <person name="Wei T.-S."/>
            <person name="Kutschke S."/>
            <person name="Lehmann F."/>
            <person name="Jain R."/>
            <person name="Pollmann K."/>
        </authorList>
    </citation>
    <scope>NUCLEOTIDE SEQUENCE</scope>
    <source>
        <strain evidence="13">ATCHA</strain>
    </source>
</reference>
<dbReference type="RefSeq" id="WP_250080686.1">
    <property type="nucleotide sequence ID" value="NZ_JAMJPJ010000007.1"/>
</dbReference>
<feature type="domain" description="General secretion pathway GspH" evidence="12">
    <location>
        <begin position="43"/>
        <end position="156"/>
    </location>
</feature>
<evidence type="ECO:0000256" key="8">
    <source>
        <dbReference type="ARBA" id="ARBA00023136"/>
    </source>
</evidence>
<comment type="similarity">
    <text evidence="9">Belongs to the GSP H family.</text>
</comment>
<dbReference type="NCBIfam" id="TIGR02532">
    <property type="entry name" value="IV_pilin_GFxxxE"/>
    <property type="match status" value="1"/>
</dbReference>
<feature type="transmembrane region" description="Helical" evidence="11">
    <location>
        <begin position="13"/>
        <end position="34"/>
    </location>
</feature>
<evidence type="ECO:0000313" key="14">
    <source>
        <dbReference type="Proteomes" id="UP001165308"/>
    </source>
</evidence>
<dbReference type="Pfam" id="PF07963">
    <property type="entry name" value="N_methyl"/>
    <property type="match status" value="1"/>
</dbReference>
<evidence type="ECO:0000259" key="12">
    <source>
        <dbReference type="Pfam" id="PF12019"/>
    </source>
</evidence>
<gene>
    <name evidence="13" type="ORF">M8006_06710</name>
</gene>
<evidence type="ECO:0000256" key="7">
    <source>
        <dbReference type="ARBA" id="ARBA00022989"/>
    </source>
</evidence>
<dbReference type="PANTHER" id="PTHR30093">
    <property type="entry name" value="GENERAL SECRETION PATHWAY PROTEIN G"/>
    <property type="match status" value="1"/>
</dbReference>
<evidence type="ECO:0000256" key="6">
    <source>
        <dbReference type="ARBA" id="ARBA00022692"/>
    </source>
</evidence>
<keyword evidence="8 11" id="KW-0472">Membrane</keyword>
<dbReference type="Gene3D" id="3.55.40.10">
    <property type="entry name" value="minor pseudopilin epsh domain"/>
    <property type="match status" value="1"/>
</dbReference>
<dbReference type="InterPro" id="IPR022346">
    <property type="entry name" value="T2SS_GspH"/>
</dbReference>
<dbReference type="Pfam" id="PF12019">
    <property type="entry name" value="GspH"/>
    <property type="match status" value="1"/>
</dbReference>
<keyword evidence="7 11" id="KW-1133">Transmembrane helix</keyword>
<comment type="caution">
    <text evidence="13">The sequence shown here is derived from an EMBL/GenBank/DDBJ whole genome shotgun (WGS) entry which is preliminary data.</text>
</comment>
<evidence type="ECO:0000256" key="3">
    <source>
        <dbReference type="ARBA" id="ARBA00022475"/>
    </source>
</evidence>
<name>A0ABT0SPK0_9GAMM</name>
<evidence type="ECO:0000256" key="11">
    <source>
        <dbReference type="SAM" id="Phobius"/>
    </source>
</evidence>
<evidence type="ECO:0000256" key="1">
    <source>
        <dbReference type="ARBA" id="ARBA00004377"/>
    </source>
</evidence>
<protein>
    <recommendedName>
        <fullName evidence="2">Type II secretion system protein H</fullName>
    </recommendedName>
    <alternativeName>
        <fullName evidence="10">General secretion pathway protein H</fullName>
    </alternativeName>
</protein>
<accession>A0ABT0SPK0</accession>
<comment type="subcellular location">
    <subcellularLocation>
        <location evidence="1">Cell inner membrane</location>
        <topology evidence="1">Single-pass membrane protein</topology>
    </subcellularLocation>
</comment>
<dbReference type="SUPFAM" id="SSF54523">
    <property type="entry name" value="Pili subunits"/>
    <property type="match status" value="1"/>
</dbReference>
<evidence type="ECO:0000256" key="10">
    <source>
        <dbReference type="ARBA" id="ARBA00030775"/>
    </source>
</evidence>
<evidence type="ECO:0000313" key="13">
    <source>
        <dbReference type="EMBL" id="MCL7929677.1"/>
    </source>
</evidence>
<dbReference type="InterPro" id="IPR045584">
    <property type="entry name" value="Pilin-like"/>
</dbReference>
<dbReference type="EMBL" id="JAMJPJ010000007">
    <property type="protein sequence ID" value="MCL7929677.1"/>
    <property type="molecule type" value="Genomic_DNA"/>
</dbReference>
<evidence type="ECO:0000256" key="2">
    <source>
        <dbReference type="ARBA" id="ARBA00021549"/>
    </source>
</evidence>
<dbReference type="PROSITE" id="PS00409">
    <property type="entry name" value="PROKAR_NTER_METHYL"/>
    <property type="match status" value="1"/>
</dbReference>
<proteinExistence type="inferred from homology"/>
<evidence type="ECO:0000256" key="9">
    <source>
        <dbReference type="ARBA" id="ARBA00025772"/>
    </source>
</evidence>
<evidence type="ECO:0000256" key="4">
    <source>
        <dbReference type="ARBA" id="ARBA00022481"/>
    </source>
</evidence>
<keyword evidence="14" id="KW-1185">Reference proteome</keyword>
<keyword evidence="5" id="KW-0997">Cell inner membrane</keyword>